<evidence type="ECO:0000313" key="2">
    <source>
        <dbReference type="EMBL" id="QJW85064.1"/>
    </source>
</evidence>
<protein>
    <submittedName>
        <fullName evidence="2">Hemerythrin domain-containing protein</fullName>
    </submittedName>
</protein>
<organism evidence="2 3">
    <name type="scientific">Ramlibacter terrae</name>
    <dbReference type="NCBI Taxonomy" id="2732511"/>
    <lineage>
        <taxon>Bacteria</taxon>
        <taxon>Pseudomonadati</taxon>
        <taxon>Pseudomonadota</taxon>
        <taxon>Betaproteobacteria</taxon>
        <taxon>Burkholderiales</taxon>
        <taxon>Comamonadaceae</taxon>
        <taxon>Ramlibacter</taxon>
    </lineage>
</organism>
<dbReference type="CDD" id="cd12108">
    <property type="entry name" value="Hr-like"/>
    <property type="match status" value="1"/>
</dbReference>
<keyword evidence="3" id="KW-1185">Reference proteome</keyword>
<name>A0ABX6P4K6_9BURK</name>
<accession>A0ABX6P4K6</accession>
<dbReference type="PANTHER" id="PTHR39966:SF1">
    <property type="entry name" value="HEMERYTHRIN-LIKE DOMAIN-CONTAINING PROTEIN"/>
    <property type="match status" value="1"/>
</dbReference>
<dbReference type="Gene3D" id="1.20.120.520">
    <property type="entry name" value="nmb1532 protein domain like"/>
    <property type="match status" value="1"/>
</dbReference>
<dbReference type="Pfam" id="PF01814">
    <property type="entry name" value="Hemerythrin"/>
    <property type="match status" value="1"/>
</dbReference>
<sequence length="201" mass="22699">MAVASTQTILKEHAALSAVLTSMLMLMQEGPGDAPERFFDVMRAMLFYIDEFPERRHHPKESDLLFPKLARLRPDLMPVIRRLEDEHMAGEGRVRELQHLLLAWELLGETRHERVSAAAHAYVTFYREHMRTEETVLLPAAREALSPDDWRDLDAAFGRDIDPLAGGVQDPVYDRLFSRIVLSAPAPIGVGPALAARRSHA</sequence>
<dbReference type="EMBL" id="CP053418">
    <property type="protein sequence ID" value="QJW85064.1"/>
    <property type="molecule type" value="Genomic_DNA"/>
</dbReference>
<dbReference type="PANTHER" id="PTHR39966">
    <property type="entry name" value="BLL2471 PROTEIN-RELATED"/>
    <property type="match status" value="1"/>
</dbReference>
<evidence type="ECO:0000259" key="1">
    <source>
        <dbReference type="Pfam" id="PF01814"/>
    </source>
</evidence>
<dbReference type="InterPro" id="IPR012312">
    <property type="entry name" value="Hemerythrin-like"/>
</dbReference>
<proteinExistence type="predicted"/>
<evidence type="ECO:0000313" key="3">
    <source>
        <dbReference type="Proteomes" id="UP000500826"/>
    </source>
</evidence>
<reference evidence="2 3" key="1">
    <citation type="submission" date="2020-05" db="EMBL/GenBank/DDBJ databases">
        <title>Ramlibacter rhizophilus sp. nov., isolated from rhizosphere soil of national flower Mugunghwa from South Korea.</title>
        <authorList>
            <person name="Zheng-Fei Y."/>
            <person name="Huan T."/>
        </authorList>
    </citation>
    <scope>NUCLEOTIDE SEQUENCE [LARGE SCALE GENOMIC DNA]</scope>
    <source>
        <strain evidence="2 3">H242</strain>
    </source>
</reference>
<dbReference type="Proteomes" id="UP000500826">
    <property type="component" value="Chromosome"/>
</dbReference>
<gene>
    <name evidence="2" type="ORF">HK414_20750</name>
</gene>
<feature type="domain" description="Hemerythrin-like" evidence="1">
    <location>
        <begin position="7"/>
        <end position="141"/>
    </location>
</feature>